<dbReference type="PANTHER" id="PTHR21098:SF12">
    <property type="entry name" value="RIBOFLAVIN SYNTHASE"/>
    <property type="match status" value="1"/>
</dbReference>
<evidence type="ECO:0000256" key="6">
    <source>
        <dbReference type="ARBA" id="ARBA00013950"/>
    </source>
</evidence>
<dbReference type="SUPFAM" id="SSF63380">
    <property type="entry name" value="Riboflavin synthase domain-like"/>
    <property type="match status" value="2"/>
</dbReference>
<protein>
    <recommendedName>
        <fullName evidence="6 10">Riboflavin synthase</fullName>
        <ecNumber evidence="5 10">2.5.1.9</ecNumber>
    </recommendedName>
</protein>
<evidence type="ECO:0000256" key="7">
    <source>
        <dbReference type="ARBA" id="ARBA00022619"/>
    </source>
</evidence>
<evidence type="ECO:0000256" key="3">
    <source>
        <dbReference type="ARBA" id="ARBA00004887"/>
    </source>
</evidence>
<evidence type="ECO:0000313" key="14">
    <source>
        <dbReference type="Proteomes" id="UP000002586"/>
    </source>
</evidence>
<evidence type="ECO:0000313" key="13">
    <source>
        <dbReference type="EMBL" id="ABK42694.1"/>
    </source>
</evidence>
<gene>
    <name evidence="13" type="ordered locus">Mmc1_0167</name>
</gene>
<comment type="catalytic activity">
    <reaction evidence="1">
        <text>2 6,7-dimethyl-8-(1-D-ribityl)lumazine + H(+) = 5-amino-6-(D-ribitylamino)uracil + riboflavin</text>
        <dbReference type="Rhea" id="RHEA:20772"/>
        <dbReference type="ChEBI" id="CHEBI:15378"/>
        <dbReference type="ChEBI" id="CHEBI:15934"/>
        <dbReference type="ChEBI" id="CHEBI:57986"/>
        <dbReference type="ChEBI" id="CHEBI:58201"/>
        <dbReference type="EC" id="2.5.1.9"/>
    </reaction>
</comment>
<comment type="subunit">
    <text evidence="4">Homotrimer.</text>
</comment>
<comment type="pathway">
    <text evidence="3">Cofactor biosynthesis; riboflavin biosynthesis; riboflavin from 2-hydroxy-3-oxobutyl phosphate and 5-amino-6-(D-ribitylamino)uracil: step 2/2.</text>
</comment>
<evidence type="ECO:0000256" key="1">
    <source>
        <dbReference type="ARBA" id="ARBA00000968"/>
    </source>
</evidence>
<evidence type="ECO:0000256" key="5">
    <source>
        <dbReference type="ARBA" id="ARBA00012827"/>
    </source>
</evidence>
<keyword evidence="9" id="KW-0677">Repeat</keyword>
<evidence type="ECO:0000259" key="12">
    <source>
        <dbReference type="PROSITE" id="PS51177"/>
    </source>
</evidence>
<keyword evidence="8" id="KW-0808">Transferase</keyword>
<feature type="repeat" description="Lumazine-binding" evidence="11">
    <location>
        <begin position="1"/>
        <end position="96"/>
    </location>
</feature>
<dbReference type="EC" id="2.5.1.9" evidence="5 10"/>
<feature type="repeat" description="Lumazine-binding" evidence="11">
    <location>
        <begin position="97"/>
        <end position="197"/>
    </location>
</feature>
<dbReference type="EMBL" id="CP000471">
    <property type="protein sequence ID" value="ABK42694.1"/>
    <property type="molecule type" value="Genomic_DNA"/>
</dbReference>
<name>A0L401_MAGMM</name>
<dbReference type="Pfam" id="PF00677">
    <property type="entry name" value="Lum_binding"/>
    <property type="match status" value="2"/>
</dbReference>
<reference evidence="14" key="1">
    <citation type="journal article" date="2009" name="Appl. Environ. Microbiol.">
        <title>Complete genome sequence of the chemolithoautotrophic marine magnetotactic coccus strain MC-1.</title>
        <authorList>
            <person name="Schubbe S."/>
            <person name="Williams T.J."/>
            <person name="Xie G."/>
            <person name="Kiss H.E."/>
            <person name="Brettin T.S."/>
            <person name="Martinez D."/>
            <person name="Ross C.A."/>
            <person name="Schuler D."/>
            <person name="Cox B.L."/>
            <person name="Nealson K.H."/>
            <person name="Bazylinski D.A."/>
        </authorList>
    </citation>
    <scope>NUCLEOTIDE SEQUENCE [LARGE SCALE GENOMIC DNA]</scope>
    <source>
        <strain evidence="14">ATCC BAA-1437 / JCM 17883 / MC-1</strain>
    </source>
</reference>
<dbReference type="HOGENOM" id="CLU_034388_2_1_5"/>
<dbReference type="FunFam" id="2.40.30.20:FF:000004">
    <property type="entry name" value="Riboflavin synthase, alpha subunit"/>
    <property type="match status" value="1"/>
</dbReference>
<dbReference type="STRING" id="156889.Mmc1_0167"/>
<feature type="domain" description="Lumazine-binding" evidence="12">
    <location>
        <begin position="97"/>
        <end position="197"/>
    </location>
</feature>
<proteinExistence type="predicted"/>
<evidence type="ECO:0000256" key="10">
    <source>
        <dbReference type="NCBIfam" id="TIGR00187"/>
    </source>
</evidence>
<dbReference type="Proteomes" id="UP000002586">
    <property type="component" value="Chromosome"/>
</dbReference>
<dbReference type="OrthoDB" id="9788537at2"/>
<dbReference type="AlphaFoldDB" id="A0L401"/>
<evidence type="ECO:0000256" key="11">
    <source>
        <dbReference type="PROSITE-ProRule" id="PRU00524"/>
    </source>
</evidence>
<keyword evidence="7" id="KW-0686">Riboflavin biosynthesis</keyword>
<evidence type="ECO:0000256" key="2">
    <source>
        <dbReference type="ARBA" id="ARBA00002803"/>
    </source>
</evidence>
<organism evidence="13 14">
    <name type="scientific">Magnetococcus marinus (strain ATCC BAA-1437 / JCM 17883 / MC-1)</name>
    <dbReference type="NCBI Taxonomy" id="156889"/>
    <lineage>
        <taxon>Bacteria</taxon>
        <taxon>Pseudomonadati</taxon>
        <taxon>Pseudomonadota</taxon>
        <taxon>Magnetococcia</taxon>
        <taxon>Magnetococcales</taxon>
        <taxon>Magnetococcaceae</taxon>
        <taxon>Magnetococcus</taxon>
    </lineage>
</organism>
<dbReference type="FunFam" id="2.40.30.20:FF:000003">
    <property type="entry name" value="Riboflavin synthase, alpha subunit"/>
    <property type="match status" value="1"/>
</dbReference>
<dbReference type="GO" id="GO:0009231">
    <property type="term" value="P:riboflavin biosynthetic process"/>
    <property type="evidence" value="ECO:0007669"/>
    <property type="project" value="UniProtKB-KW"/>
</dbReference>
<evidence type="ECO:0000256" key="8">
    <source>
        <dbReference type="ARBA" id="ARBA00022679"/>
    </source>
</evidence>
<dbReference type="InterPro" id="IPR023366">
    <property type="entry name" value="ATP_synth_asu-like_sf"/>
</dbReference>
<dbReference type="GO" id="GO:0004746">
    <property type="term" value="F:riboflavin synthase activity"/>
    <property type="evidence" value="ECO:0007669"/>
    <property type="project" value="UniProtKB-UniRule"/>
</dbReference>
<keyword evidence="14" id="KW-1185">Reference proteome</keyword>
<dbReference type="PROSITE" id="PS51177">
    <property type="entry name" value="LUMAZINE_BIND"/>
    <property type="match status" value="2"/>
</dbReference>
<dbReference type="InterPro" id="IPR026017">
    <property type="entry name" value="Lumazine-bd_dom"/>
</dbReference>
<sequence length="223" mass="23785">MFTGLIETVGQVAALRKGHGEWQLSVQSDLPMAEVKLGDSIAVSGACLTVTQMAGRQFTVEVSQESVAKTTFAALQVGAAVNLERALRMGGRLDGHLVQGHVDAVGWLESQQPRGGSMELWFRVPGEIGRYIIPKGSIAIDGISLTVNQVADGEDATRFSINVIPLTQRKTTLGGLAVGGRVNVETDLLGRYVERLLRRGGNCAVKGSDHGITEAFLKERGFA</sequence>
<evidence type="ECO:0000256" key="4">
    <source>
        <dbReference type="ARBA" id="ARBA00011233"/>
    </source>
</evidence>
<evidence type="ECO:0000256" key="9">
    <source>
        <dbReference type="ARBA" id="ARBA00022737"/>
    </source>
</evidence>
<dbReference type="NCBIfam" id="TIGR00187">
    <property type="entry name" value="ribE"/>
    <property type="match status" value="1"/>
</dbReference>
<dbReference type="InterPro" id="IPR001783">
    <property type="entry name" value="Lumazine-bd"/>
</dbReference>
<dbReference type="RefSeq" id="WP_011711867.1">
    <property type="nucleotide sequence ID" value="NC_008576.1"/>
</dbReference>
<dbReference type="PIRSF" id="PIRSF000498">
    <property type="entry name" value="Riboflavin_syn_A"/>
    <property type="match status" value="1"/>
</dbReference>
<dbReference type="KEGG" id="mgm:Mmc1_0167"/>
<dbReference type="eggNOG" id="COG0307">
    <property type="taxonomic scope" value="Bacteria"/>
</dbReference>
<dbReference type="CDD" id="cd00402">
    <property type="entry name" value="Riboflavin_synthase_like"/>
    <property type="match status" value="1"/>
</dbReference>
<dbReference type="NCBIfam" id="NF006767">
    <property type="entry name" value="PRK09289.1"/>
    <property type="match status" value="1"/>
</dbReference>
<feature type="domain" description="Lumazine-binding" evidence="12">
    <location>
        <begin position="1"/>
        <end position="96"/>
    </location>
</feature>
<reference evidence="13 14" key="2">
    <citation type="journal article" date="2012" name="Int. J. Syst. Evol. Microbiol.">
        <title>Magnetococcus marinus gen. nov., sp. nov., a marine, magnetotactic bacterium that represents a novel lineage (Magnetococcaceae fam. nov.; Magnetococcales ord. nov.) at the base of the Alphaproteobacteria.</title>
        <authorList>
            <person name="Bazylinski D.A."/>
            <person name="Williams T.J."/>
            <person name="Lefevre C.T."/>
            <person name="Berg R.J."/>
            <person name="Zhang C.L."/>
            <person name="Bowser S.S."/>
            <person name="Dean A.J."/>
            <person name="Beveridge T.J."/>
        </authorList>
    </citation>
    <scope>NUCLEOTIDE SEQUENCE [LARGE SCALE GENOMIC DNA]</scope>
    <source>
        <strain evidence="14">ATCC BAA-1437 / JCM 17883 / MC-1</strain>
    </source>
</reference>
<dbReference type="Gene3D" id="2.40.30.20">
    <property type="match status" value="2"/>
</dbReference>
<comment type="function">
    <text evidence="2">Catalyzes the dismutation of two molecules of 6,7-dimethyl-8-ribityllumazine, resulting in the formation of riboflavin and 5-amino-6-(D-ribitylamino)uracil.</text>
</comment>
<accession>A0L401</accession>
<dbReference type="PANTHER" id="PTHR21098">
    <property type="entry name" value="RIBOFLAVIN SYNTHASE ALPHA CHAIN"/>
    <property type="match status" value="1"/>
</dbReference>
<dbReference type="InterPro" id="IPR017938">
    <property type="entry name" value="Riboflavin_synthase-like_b-brl"/>
</dbReference>